<comment type="caution">
    <text evidence="3">The sequence shown here is derived from an EMBL/GenBank/DDBJ whole genome shotgun (WGS) entry which is preliminary data.</text>
</comment>
<dbReference type="GO" id="GO:0000815">
    <property type="term" value="C:ESCRT III complex"/>
    <property type="evidence" value="ECO:0007669"/>
    <property type="project" value="TreeGrafter"/>
</dbReference>
<evidence type="ECO:0000256" key="1">
    <source>
        <dbReference type="SAM" id="Coils"/>
    </source>
</evidence>
<dbReference type="InterPro" id="IPR005024">
    <property type="entry name" value="Snf7_fam"/>
</dbReference>
<dbReference type="AlphaFoldDB" id="A0AAW0B4H7"/>
<evidence type="ECO:0000313" key="3">
    <source>
        <dbReference type="EMBL" id="KAK7020455.1"/>
    </source>
</evidence>
<feature type="coiled-coil region" evidence="1">
    <location>
        <begin position="261"/>
        <end position="295"/>
    </location>
</feature>
<dbReference type="Pfam" id="PF03357">
    <property type="entry name" value="Snf7"/>
    <property type="match status" value="1"/>
</dbReference>
<gene>
    <name evidence="3" type="ORF">R3P38DRAFT_2969555</name>
</gene>
<evidence type="ECO:0000313" key="4">
    <source>
        <dbReference type="Proteomes" id="UP001362999"/>
    </source>
</evidence>
<keyword evidence="4" id="KW-1185">Reference proteome</keyword>
<proteinExistence type="predicted"/>
<protein>
    <submittedName>
        <fullName evidence="3">Snf7-domain-containing protein</fullName>
    </submittedName>
</protein>
<name>A0AAW0B4H7_9AGAR</name>
<accession>A0AAW0B4H7</accession>
<dbReference type="GO" id="GO:0006900">
    <property type="term" value="P:vesicle budding from membrane"/>
    <property type="evidence" value="ECO:0007669"/>
    <property type="project" value="TreeGrafter"/>
</dbReference>
<dbReference type="EMBL" id="JAWWNJ010000041">
    <property type="protein sequence ID" value="KAK7020455.1"/>
    <property type="molecule type" value="Genomic_DNA"/>
</dbReference>
<dbReference type="Proteomes" id="UP001362999">
    <property type="component" value="Unassembled WGS sequence"/>
</dbReference>
<organism evidence="3 4">
    <name type="scientific">Favolaschia claudopus</name>
    <dbReference type="NCBI Taxonomy" id="2862362"/>
    <lineage>
        <taxon>Eukaryota</taxon>
        <taxon>Fungi</taxon>
        <taxon>Dikarya</taxon>
        <taxon>Basidiomycota</taxon>
        <taxon>Agaricomycotina</taxon>
        <taxon>Agaricomycetes</taxon>
        <taxon>Agaricomycetidae</taxon>
        <taxon>Agaricales</taxon>
        <taxon>Marasmiineae</taxon>
        <taxon>Mycenaceae</taxon>
        <taxon>Favolaschia</taxon>
    </lineage>
</organism>
<sequence length="452" mass="49538">MQPPSTPKASSALLALPPYATTSPSRLQSLYSDISRQKHSNPASYTSNIEWWRQALENITRSGMQGRGSNVVLTADANLMSLLRVPGAGKPLALSTVITELRFQKALFSRSEFLTSNESIYNAGWLPGRIAAYVVGKPLWWALEQLGVVGEDGLISGGGAKDAAWQGDFVVISLLEKAADDILAKQSLKAGGPADALYSFESFKREFSAEHRVLTDSDAKVLLKFLERDRHAVVVNSNVIKFIEMANASALREITSVDRGILELKDAVAHLQLQVDEFQRKMNEYTAKATAALKEKHKPVALTYLRSRKQVEDVLKKRLGSLETLEATLISVETAAGDIEIIKSYETSTATLRSILAHPSLQKESIEKTMDAVAEANADAKEIDDAIRIGGDVALGIEGAFDDSELEEELKKLALEAEREKVDVRLGDDSLRTPDTRPSHVELEPRREVLAS</sequence>
<keyword evidence="1" id="KW-0175">Coiled coil</keyword>
<dbReference type="GO" id="GO:0032511">
    <property type="term" value="P:late endosome to vacuole transport via multivesicular body sorting pathway"/>
    <property type="evidence" value="ECO:0007669"/>
    <property type="project" value="TreeGrafter"/>
</dbReference>
<dbReference type="PANTHER" id="PTHR22761:SF96">
    <property type="entry name" value="BCDNA.GH08385"/>
    <property type="match status" value="1"/>
</dbReference>
<dbReference type="GO" id="GO:0009898">
    <property type="term" value="C:cytoplasmic side of plasma membrane"/>
    <property type="evidence" value="ECO:0007669"/>
    <property type="project" value="TreeGrafter"/>
</dbReference>
<dbReference type="GO" id="GO:0005771">
    <property type="term" value="C:multivesicular body"/>
    <property type="evidence" value="ECO:0007669"/>
    <property type="project" value="TreeGrafter"/>
</dbReference>
<evidence type="ECO:0000256" key="2">
    <source>
        <dbReference type="SAM" id="MobiDB-lite"/>
    </source>
</evidence>
<feature type="region of interest" description="Disordered" evidence="2">
    <location>
        <begin position="426"/>
        <end position="452"/>
    </location>
</feature>
<dbReference type="PANTHER" id="PTHR22761">
    <property type="entry name" value="CHARGED MULTIVESICULAR BODY PROTEIN"/>
    <property type="match status" value="1"/>
</dbReference>
<reference evidence="3 4" key="1">
    <citation type="journal article" date="2024" name="J Genomics">
        <title>Draft genome sequencing and assembly of Favolaschia claudopus CIRM-BRFM 2984 isolated from oak limbs.</title>
        <authorList>
            <person name="Navarro D."/>
            <person name="Drula E."/>
            <person name="Chaduli D."/>
            <person name="Cazenave R."/>
            <person name="Ahrendt S."/>
            <person name="Wang J."/>
            <person name="Lipzen A."/>
            <person name="Daum C."/>
            <person name="Barry K."/>
            <person name="Grigoriev I.V."/>
            <person name="Favel A."/>
            <person name="Rosso M.N."/>
            <person name="Martin F."/>
        </authorList>
    </citation>
    <scope>NUCLEOTIDE SEQUENCE [LARGE SCALE GENOMIC DNA]</scope>
    <source>
        <strain evidence="3 4">CIRM-BRFM 2984</strain>
    </source>
</reference>
<dbReference type="Pfam" id="PF25880">
    <property type="entry name" value="WHD_CHMP7_1st"/>
    <property type="match status" value="1"/>
</dbReference>
<dbReference type="Gene3D" id="6.10.140.1230">
    <property type="match status" value="1"/>
</dbReference>